<gene>
    <name evidence="3" type="ORF">ACFO4N_16040</name>
</gene>
<reference evidence="4" key="1">
    <citation type="journal article" date="2019" name="Int. J. Syst. Evol. Microbiol.">
        <title>The Global Catalogue of Microorganisms (GCM) 10K type strain sequencing project: providing services to taxonomists for standard genome sequencing and annotation.</title>
        <authorList>
            <consortium name="The Broad Institute Genomics Platform"/>
            <consortium name="The Broad Institute Genome Sequencing Center for Infectious Disease"/>
            <person name="Wu L."/>
            <person name="Ma J."/>
        </authorList>
    </citation>
    <scope>NUCLEOTIDE SEQUENCE [LARGE SCALE GENOMIC DNA]</scope>
    <source>
        <strain evidence="4">CGMCC 1.16306</strain>
    </source>
</reference>
<dbReference type="SUPFAM" id="SSF46600">
    <property type="entry name" value="C-terminal UvrC-binding domain of UvrB"/>
    <property type="match status" value="1"/>
</dbReference>
<name>A0ABV9GPN4_9BACL</name>
<feature type="domain" description="UVR" evidence="2">
    <location>
        <begin position="134"/>
        <end position="169"/>
    </location>
</feature>
<dbReference type="InterPro" id="IPR025542">
    <property type="entry name" value="YacH"/>
</dbReference>
<dbReference type="InterPro" id="IPR036876">
    <property type="entry name" value="UVR_dom_sf"/>
</dbReference>
<dbReference type="PANTHER" id="PTHR38430:SF1">
    <property type="entry name" value="PROTEIN-ARGININE KINASE ACTIVATOR PROTEIN"/>
    <property type="match status" value="1"/>
</dbReference>
<keyword evidence="4" id="KW-1185">Reference proteome</keyword>
<accession>A0ABV9GPN4</accession>
<proteinExistence type="predicted"/>
<organism evidence="3 4">
    <name type="scientific">Camelliibacillus cellulosilyticus</name>
    <dbReference type="NCBI Taxonomy" id="2174486"/>
    <lineage>
        <taxon>Bacteria</taxon>
        <taxon>Bacillati</taxon>
        <taxon>Bacillota</taxon>
        <taxon>Bacilli</taxon>
        <taxon>Bacillales</taxon>
        <taxon>Sporolactobacillaceae</taxon>
        <taxon>Camelliibacillus</taxon>
    </lineage>
</organism>
<dbReference type="Pfam" id="PF02151">
    <property type="entry name" value="UVR"/>
    <property type="match status" value="1"/>
</dbReference>
<evidence type="ECO:0000256" key="1">
    <source>
        <dbReference type="SAM" id="Coils"/>
    </source>
</evidence>
<keyword evidence="1" id="KW-0175">Coiled coil</keyword>
<evidence type="ECO:0000259" key="2">
    <source>
        <dbReference type="PROSITE" id="PS50151"/>
    </source>
</evidence>
<feature type="coiled-coil region" evidence="1">
    <location>
        <begin position="130"/>
        <end position="157"/>
    </location>
</feature>
<evidence type="ECO:0000313" key="3">
    <source>
        <dbReference type="EMBL" id="MFC4620213.1"/>
    </source>
</evidence>
<dbReference type="PIRSF" id="PIRSF015034">
    <property type="entry name" value="YacH"/>
    <property type="match status" value="1"/>
</dbReference>
<sequence>MECQECHIRPATLHFTKIVNGKKTEVHLCETCAKEKGDVMPGSGAFSIHNLLSGLLNFENMTNSHENTLSSSMLQCPKCGLTYDEFIKVGKFGCSGCYETFSDQLGPILRKVHGGNTTHTGKIPAKAGKDINTRRKLKELKEELQVLVENEEFEKAAKVRDTIRALEKGDA</sequence>
<dbReference type="EMBL" id="JBHSFW010000018">
    <property type="protein sequence ID" value="MFC4620213.1"/>
    <property type="molecule type" value="Genomic_DNA"/>
</dbReference>
<dbReference type="Gene3D" id="4.10.860.10">
    <property type="entry name" value="UVR domain"/>
    <property type="match status" value="1"/>
</dbReference>
<dbReference type="PANTHER" id="PTHR38430">
    <property type="entry name" value="PROTEIN-ARGININE KINASE ACTIVATOR PROTEIN"/>
    <property type="match status" value="1"/>
</dbReference>
<evidence type="ECO:0000313" key="4">
    <source>
        <dbReference type="Proteomes" id="UP001596022"/>
    </source>
</evidence>
<comment type="caution">
    <text evidence="3">The sequence shown here is derived from an EMBL/GenBank/DDBJ whole genome shotgun (WGS) entry which is preliminary data.</text>
</comment>
<dbReference type="PROSITE" id="PS50151">
    <property type="entry name" value="UVR"/>
    <property type="match status" value="1"/>
</dbReference>
<protein>
    <submittedName>
        <fullName evidence="3">UvrB/UvrC motif-containing protein</fullName>
    </submittedName>
</protein>
<dbReference type="InterPro" id="IPR001943">
    <property type="entry name" value="UVR_dom"/>
</dbReference>
<dbReference type="Proteomes" id="UP001596022">
    <property type="component" value="Unassembled WGS sequence"/>
</dbReference>
<dbReference type="RefSeq" id="WP_376847328.1">
    <property type="nucleotide sequence ID" value="NZ_JBHSFW010000018.1"/>
</dbReference>